<dbReference type="InterPro" id="IPR023796">
    <property type="entry name" value="Serpin_dom"/>
</dbReference>
<proteinExistence type="inferred from homology"/>
<dbReference type="CDD" id="cd19590">
    <property type="entry name" value="serpin_thermopin-like"/>
    <property type="match status" value="1"/>
</dbReference>
<dbReference type="Pfam" id="PF00079">
    <property type="entry name" value="Serpin"/>
    <property type="match status" value="1"/>
</dbReference>
<dbReference type="STRING" id="395493.BegalDRAFT_2943"/>
<name>I3CJH8_9GAMM</name>
<dbReference type="Gene3D" id="3.30.160.250">
    <property type="match status" value="1"/>
</dbReference>
<dbReference type="PANTHER" id="PTHR11461">
    <property type="entry name" value="SERINE PROTEASE INHIBITOR, SERPIN"/>
    <property type="match status" value="1"/>
</dbReference>
<dbReference type="EMBL" id="JH600070">
    <property type="protein sequence ID" value="EIJ43771.1"/>
    <property type="molecule type" value="Genomic_DNA"/>
</dbReference>
<evidence type="ECO:0000313" key="4">
    <source>
        <dbReference type="Proteomes" id="UP000005744"/>
    </source>
</evidence>
<dbReference type="SUPFAM" id="SSF143100">
    <property type="entry name" value="TTHA1013/TTHA0281-like"/>
    <property type="match status" value="1"/>
</dbReference>
<dbReference type="OrthoDB" id="9764871at2"/>
<dbReference type="HOGENOM" id="CLU_023330_0_1_6"/>
<dbReference type="GO" id="GO:0005615">
    <property type="term" value="C:extracellular space"/>
    <property type="evidence" value="ECO:0007669"/>
    <property type="project" value="InterPro"/>
</dbReference>
<dbReference type="InterPro" id="IPR000215">
    <property type="entry name" value="Serpin_fam"/>
</dbReference>
<dbReference type="InterPro" id="IPR042178">
    <property type="entry name" value="Serpin_sf_1"/>
</dbReference>
<dbReference type="InterPro" id="IPR035069">
    <property type="entry name" value="TTHA1013/TTHA0281-like"/>
</dbReference>
<dbReference type="SUPFAM" id="SSF56574">
    <property type="entry name" value="Serpins"/>
    <property type="match status" value="1"/>
</dbReference>
<organism evidence="3 4">
    <name type="scientific">Beggiatoa alba B18LD</name>
    <dbReference type="NCBI Taxonomy" id="395493"/>
    <lineage>
        <taxon>Bacteria</taxon>
        <taxon>Pseudomonadati</taxon>
        <taxon>Pseudomonadota</taxon>
        <taxon>Gammaproteobacteria</taxon>
        <taxon>Thiotrichales</taxon>
        <taxon>Thiotrichaceae</taxon>
        <taxon>Beggiatoa</taxon>
    </lineage>
</organism>
<dbReference type="eggNOG" id="COG1598">
    <property type="taxonomic scope" value="Bacteria"/>
</dbReference>
<dbReference type="PROSITE" id="PS00284">
    <property type="entry name" value="SERPIN"/>
    <property type="match status" value="1"/>
</dbReference>
<sequence>MNDMKLTSYNALYIKTETGFIGKILEWQEIIVQSENLDDCRNQLSQMLYDNILAFQQQNKPIPPSYGNAIVLDQISIKSETEDEPVNGEEPTDILNTLPETTVNTPPQPPCLKVNRFAVNLYKALHTENNLLFSPFSIATMLTVLALGARGTTQMQLIQALQAETVDEITNEMLQVMEALERLNHNKFIKIQTANALWVKASLLLAQFEAVTNQYDAVIEFIDMSDEKIAYVINAWCSEKTQGKIPQIVTPDLLTEQTRLIITNAIYFKADWYSYFENTRPATFYVSEHEEVEVLMMEKLGTRVFHLVRNGLQILCLDYRFPKKHDVPPMSMMVLLPNQVDGIIELEEKLTPELLQQWLGLLNESQAKVMDIYLPSFALNAEFNLFEALTTLGIKDAFQQDIADFSGIDGTQDLVIQTFLHKTFTAVNEMGMDASVATAVSTAPIQIDVQENEVFRADHPFIFVIVENFSGSILLMGRVLNPALSVST</sequence>
<dbReference type="AlphaFoldDB" id="I3CJH8"/>
<dbReference type="PANTHER" id="PTHR11461:SF211">
    <property type="entry name" value="GH10112P-RELATED"/>
    <property type="match status" value="1"/>
</dbReference>
<evidence type="ECO:0000259" key="2">
    <source>
        <dbReference type="SMART" id="SM00093"/>
    </source>
</evidence>
<dbReference type="Gene3D" id="3.30.497.10">
    <property type="entry name" value="Antithrombin, subunit I, domain 2"/>
    <property type="match status" value="1"/>
</dbReference>
<dbReference type="Proteomes" id="UP000005744">
    <property type="component" value="Unassembled WGS sequence"/>
</dbReference>
<protein>
    <submittedName>
        <fullName evidence="3">Serine protease inhibitor</fullName>
    </submittedName>
</protein>
<dbReference type="GO" id="GO:0004867">
    <property type="term" value="F:serine-type endopeptidase inhibitor activity"/>
    <property type="evidence" value="ECO:0007669"/>
    <property type="project" value="InterPro"/>
</dbReference>
<keyword evidence="4" id="KW-1185">Reference proteome</keyword>
<gene>
    <name evidence="3" type="ORF">BegalDRAFT_2943</name>
</gene>
<dbReference type="InterPro" id="IPR042185">
    <property type="entry name" value="Serpin_sf_2"/>
</dbReference>
<evidence type="ECO:0000256" key="1">
    <source>
        <dbReference type="RuleBase" id="RU000411"/>
    </source>
</evidence>
<dbReference type="InterPro" id="IPR036186">
    <property type="entry name" value="Serpin_sf"/>
</dbReference>
<dbReference type="InterPro" id="IPR023795">
    <property type="entry name" value="Serpin_CS"/>
</dbReference>
<reference evidence="3 4" key="1">
    <citation type="submission" date="2011-11" db="EMBL/GenBank/DDBJ databases">
        <title>Improved High-Quality Draft sequence of Beggiatoa alba B18lD.</title>
        <authorList>
            <consortium name="US DOE Joint Genome Institute"/>
            <person name="Lucas S."/>
            <person name="Han J."/>
            <person name="Lapidus A."/>
            <person name="Cheng J.-F."/>
            <person name="Goodwin L."/>
            <person name="Pitluck S."/>
            <person name="Peters L."/>
            <person name="Mikhailova N."/>
            <person name="Held B."/>
            <person name="Detter J.C."/>
            <person name="Han C."/>
            <person name="Tapia R."/>
            <person name="Land M."/>
            <person name="Hauser L."/>
            <person name="Kyrpides N."/>
            <person name="Ivanova N."/>
            <person name="Pagani I."/>
            <person name="Samuel K."/>
            <person name="Teske A."/>
            <person name="Mueller J."/>
            <person name="Woyke T."/>
        </authorList>
    </citation>
    <scope>NUCLEOTIDE SEQUENCE [LARGE SCALE GENOMIC DNA]</scope>
    <source>
        <strain evidence="3 4">B18LD</strain>
    </source>
</reference>
<dbReference type="SMART" id="SM00093">
    <property type="entry name" value="SERPIN"/>
    <property type="match status" value="1"/>
</dbReference>
<accession>I3CJH8</accession>
<evidence type="ECO:0000313" key="3">
    <source>
        <dbReference type="EMBL" id="EIJ43771.1"/>
    </source>
</evidence>
<feature type="domain" description="Serpin" evidence="2">
    <location>
        <begin position="119"/>
        <end position="482"/>
    </location>
</feature>
<comment type="similarity">
    <text evidence="1">Belongs to the serpin family.</text>
</comment>
<dbReference type="Gene3D" id="2.30.39.10">
    <property type="entry name" value="Alpha-1-antitrypsin, domain 1"/>
    <property type="match status" value="1"/>
</dbReference>
<dbReference type="eggNOG" id="COG4826">
    <property type="taxonomic scope" value="Bacteria"/>
</dbReference>